<organism evidence="2 3">
    <name type="scientific">Formosa undariae</name>
    <dbReference type="NCBI Taxonomy" id="1325436"/>
    <lineage>
        <taxon>Bacteria</taxon>
        <taxon>Pseudomonadati</taxon>
        <taxon>Bacteroidota</taxon>
        <taxon>Flavobacteriia</taxon>
        <taxon>Flavobacteriales</taxon>
        <taxon>Flavobacteriaceae</taxon>
        <taxon>Formosa</taxon>
    </lineage>
</organism>
<gene>
    <name evidence="2" type="ORF">ACFFVB_06775</name>
</gene>
<feature type="domain" description="Methylmalonyl-CoA mutase alpha/beta chain catalytic" evidence="1">
    <location>
        <begin position="42"/>
        <end position="404"/>
    </location>
</feature>
<reference evidence="2 3" key="1">
    <citation type="submission" date="2024-09" db="EMBL/GenBank/DDBJ databases">
        <authorList>
            <person name="Sun Q."/>
            <person name="Mori K."/>
        </authorList>
    </citation>
    <scope>NUCLEOTIDE SEQUENCE [LARGE SCALE GENOMIC DNA]</scope>
    <source>
        <strain evidence="2 3">CECT 8286</strain>
    </source>
</reference>
<dbReference type="Pfam" id="PF01642">
    <property type="entry name" value="MM_CoA_mutase"/>
    <property type="match status" value="2"/>
</dbReference>
<comment type="caution">
    <text evidence="2">The sequence shown here is derived from an EMBL/GenBank/DDBJ whole genome shotgun (WGS) entry which is preliminary data.</text>
</comment>
<dbReference type="PANTHER" id="PTHR48101">
    <property type="entry name" value="METHYLMALONYL-COA MUTASE, MITOCHONDRIAL-RELATED"/>
    <property type="match status" value="1"/>
</dbReference>
<protein>
    <submittedName>
        <fullName evidence="2">Methylmalonyl-CoA mutase family protein</fullName>
    </submittedName>
</protein>
<sequence length="466" mass="52355">MSRKDLQHITLNYAENQAIHINNEANFCAEPHTKISSDSESDFESGAGFAPFLRGVSSTMYIRAPWDIQQSARLNTITEYNAFYKRNFKAGQRHFSLDFNCNRNETLRVDTLDQFKSVFKDIPLNAITISLKNDANVLANLAFYFATVETQGLDLNNVKGTFEVDVLENLNLLNNTENSEHSISDILELTKTEAPHFNVICICNDSSKHLSLETELALMLISGNNILKKGIDSGLKIDHITPSLSFNFEIGLNHFNEISKLRAARLLWAKIVKSYHPKDEKSLALHIHCKTKTTDPKNLNSENAVTKATIGALASIFGGTQSLKTQSVISSTLESERLDKNIQLFLQKETQITKTVDPWAGSFYVEKQTQELAKKAWSIFEAYQNTNKIPEDIQSALLQFEAHDLEYANVIQTLNPLPMNRDDDTVADLLSKLTEASKNNDKNRLTLAIKAVKSNATFSEICKDIN</sequence>
<feature type="domain" description="Methylmalonyl-CoA mutase alpha/beta chain catalytic" evidence="1">
    <location>
        <begin position="407"/>
        <end position="464"/>
    </location>
</feature>
<dbReference type="SUPFAM" id="SSF51703">
    <property type="entry name" value="Cobalamin (vitamin B12)-dependent enzymes"/>
    <property type="match status" value="1"/>
</dbReference>
<keyword evidence="3" id="KW-1185">Reference proteome</keyword>
<evidence type="ECO:0000313" key="3">
    <source>
        <dbReference type="Proteomes" id="UP001589605"/>
    </source>
</evidence>
<accession>A0ABV5F014</accession>
<dbReference type="RefSeq" id="WP_382381959.1">
    <property type="nucleotide sequence ID" value="NZ_JBHMEZ010000003.1"/>
</dbReference>
<dbReference type="InterPro" id="IPR016176">
    <property type="entry name" value="Cbl-dep_enz_cat"/>
</dbReference>
<dbReference type="InterPro" id="IPR006099">
    <property type="entry name" value="MeMalonylCoA_mutase_a/b_cat"/>
</dbReference>
<evidence type="ECO:0000259" key="1">
    <source>
        <dbReference type="Pfam" id="PF01642"/>
    </source>
</evidence>
<name>A0ABV5F014_9FLAO</name>
<dbReference type="PANTHER" id="PTHR48101:SF4">
    <property type="entry name" value="METHYLMALONYL-COA MUTASE, MITOCHONDRIAL"/>
    <property type="match status" value="1"/>
</dbReference>
<evidence type="ECO:0000313" key="2">
    <source>
        <dbReference type="EMBL" id="MFB9052781.1"/>
    </source>
</evidence>
<proteinExistence type="predicted"/>
<dbReference type="Gene3D" id="3.20.20.240">
    <property type="entry name" value="Methylmalonyl-CoA mutase"/>
    <property type="match status" value="1"/>
</dbReference>
<dbReference type="Proteomes" id="UP001589605">
    <property type="component" value="Unassembled WGS sequence"/>
</dbReference>
<dbReference type="EMBL" id="JBHMEZ010000003">
    <property type="protein sequence ID" value="MFB9052781.1"/>
    <property type="molecule type" value="Genomic_DNA"/>
</dbReference>